<sequence length="573" mass="67368">MKSNTMLFIFVSIIVVAAILYLVAFLMKRKNDERLKKLEERKIALFDLPVIEEVDEVKKMHLVGQSQNTFREWNQKWSDISTTSFAELESRIFEAESLNDTFRFLKVKQAVDEAYETMEEMEREVDQVRAGLKELRESEKTNSLDVQKALDAYEEIAKDVHDNGEKYGPALKELEKRVDKIETEFTQFVALNTSGDPMEARSVLTEAEEKTYELKATLEKVPPLYKDLNEVFPEQIKEIDEGYAKLKAENYQFSNNFVGEELAKVKKLQSSTLKELEKCEISIVEENNLEIDKKIDRLYSEMEKEMDAKTYVSKNQSKINDYLRHVQRNNRQLIIELDHTSQSYTLNHNELGTSRTFQTQIEEIQKQNLEVEEKLTDQTAVFSEVKSFYEEMFQYLGDIENEQIVIDQSIQKLRTDEKHALAKVDEFEFKLRTMKRYIEKYRLPGIPADYLEFFFVATDRVEELSQELNKLRIDMDHINDLVGFCQDDIQLLEQKTNELVDSAALTEQMLQYANRFKHTHPAIQGAMDRTLELFDKEYRYQDALEEIRAALELTEPGAPKRIESFYYHNREIL</sequence>
<evidence type="ECO:0000256" key="5">
    <source>
        <dbReference type="ARBA" id="ARBA00023210"/>
    </source>
</evidence>
<keyword evidence="5 6" id="KW-0717">Septation</keyword>
<evidence type="ECO:0000256" key="4">
    <source>
        <dbReference type="ARBA" id="ARBA00023136"/>
    </source>
</evidence>
<comment type="caution">
    <text evidence="8">The sequence shown here is derived from an EMBL/GenBank/DDBJ whole genome shotgun (WGS) entry which is preliminary data.</text>
</comment>
<feature type="topological domain" description="Cytoplasmic" evidence="6">
    <location>
        <begin position="28"/>
        <end position="573"/>
    </location>
</feature>
<dbReference type="RefSeq" id="WP_126822159.1">
    <property type="nucleotide sequence ID" value="NZ_JBHLWU010000001.1"/>
</dbReference>
<dbReference type="OrthoDB" id="1654473at2"/>
<name>A0A430AJ32_9ENTE</name>
<keyword evidence="6" id="KW-1003">Cell membrane</keyword>
<evidence type="ECO:0000256" key="2">
    <source>
        <dbReference type="ARBA" id="ARBA00022989"/>
    </source>
</evidence>
<comment type="subcellular location">
    <subcellularLocation>
        <location evidence="6">Cell membrane</location>
        <topology evidence="6">Single-pass membrane protein</topology>
    </subcellularLocation>
    <text evidence="6">Colocalized with FtsZ to the nascent septal site.</text>
</comment>
<dbReference type="AlphaFoldDB" id="A0A430AJ32"/>
<evidence type="ECO:0000256" key="7">
    <source>
        <dbReference type="SAM" id="Phobius"/>
    </source>
</evidence>
<evidence type="ECO:0000256" key="3">
    <source>
        <dbReference type="ARBA" id="ARBA00023054"/>
    </source>
</evidence>
<keyword evidence="2 6" id="KW-1133">Transmembrane helix</keyword>
<comment type="function">
    <text evidence="6">Negative regulator of FtsZ ring formation; modulates the frequency and position of FtsZ ring formation. Inhibits FtsZ ring formation at polar sites. Interacts either with FtsZ or with one of its binding partners to promote depolymerization.</text>
</comment>
<dbReference type="EMBL" id="NGJZ01000001">
    <property type="protein sequence ID" value="RSU07994.1"/>
    <property type="molecule type" value="Genomic_DNA"/>
</dbReference>
<evidence type="ECO:0000313" key="9">
    <source>
        <dbReference type="Proteomes" id="UP000288669"/>
    </source>
</evidence>
<dbReference type="InterPro" id="IPR010379">
    <property type="entry name" value="EzrA"/>
</dbReference>
<dbReference type="GO" id="GO:0005940">
    <property type="term" value="C:septin ring"/>
    <property type="evidence" value="ECO:0007669"/>
    <property type="project" value="InterPro"/>
</dbReference>
<dbReference type="Proteomes" id="UP000288669">
    <property type="component" value="Unassembled WGS sequence"/>
</dbReference>
<dbReference type="Pfam" id="PF06160">
    <property type="entry name" value="EzrA"/>
    <property type="match status" value="1"/>
</dbReference>
<dbReference type="GO" id="GO:0000917">
    <property type="term" value="P:division septum assembly"/>
    <property type="evidence" value="ECO:0007669"/>
    <property type="project" value="UniProtKB-KW"/>
</dbReference>
<dbReference type="GO" id="GO:0000921">
    <property type="term" value="P:septin ring assembly"/>
    <property type="evidence" value="ECO:0007669"/>
    <property type="project" value="InterPro"/>
</dbReference>
<feature type="coiled-coil region" evidence="6">
    <location>
        <begin position="104"/>
        <end position="138"/>
    </location>
</feature>
<evidence type="ECO:0000256" key="6">
    <source>
        <dbReference type="HAMAP-Rule" id="MF_00728"/>
    </source>
</evidence>
<reference evidence="8 9" key="1">
    <citation type="submission" date="2017-05" db="EMBL/GenBank/DDBJ databases">
        <title>Vagococcus spp. assemblies.</title>
        <authorList>
            <person name="Gulvik C.A."/>
        </authorList>
    </citation>
    <scope>NUCLEOTIDE SEQUENCE [LARGE SCALE GENOMIC DNA]</scope>
    <source>
        <strain evidence="8 9">DSM 24756</strain>
    </source>
</reference>
<feature type="coiled-coil region" evidence="6">
    <location>
        <begin position="354"/>
        <end position="381"/>
    </location>
</feature>
<organism evidence="8 9">
    <name type="scientific">Vagococcus entomophilus</name>
    <dbReference type="NCBI Taxonomy" id="1160095"/>
    <lineage>
        <taxon>Bacteria</taxon>
        <taxon>Bacillati</taxon>
        <taxon>Bacillota</taxon>
        <taxon>Bacilli</taxon>
        <taxon>Lactobacillales</taxon>
        <taxon>Enterococcaceae</taxon>
        <taxon>Vagococcus</taxon>
    </lineage>
</organism>
<gene>
    <name evidence="6" type="primary">ezrA</name>
    <name evidence="8" type="ORF">CBF30_01775</name>
</gene>
<dbReference type="HAMAP" id="MF_00728">
    <property type="entry name" value="EzrA"/>
    <property type="match status" value="1"/>
</dbReference>
<keyword evidence="3 6" id="KW-0175">Coiled coil</keyword>
<keyword evidence="6" id="KW-0131">Cell cycle</keyword>
<evidence type="ECO:0000256" key="1">
    <source>
        <dbReference type="ARBA" id="ARBA00022692"/>
    </source>
</evidence>
<feature type="transmembrane region" description="Helical" evidence="7">
    <location>
        <begin position="6"/>
        <end position="27"/>
    </location>
</feature>
<accession>A0A430AJ32</accession>
<dbReference type="GO" id="GO:0005886">
    <property type="term" value="C:plasma membrane"/>
    <property type="evidence" value="ECO:0007669"/>
    <property type="project" value="UniProtKB-SubCell"/>
</dbReference>
<feature type="topological domain" description="Extracellular" evidence="6">
    <location>
        <begin position="1"/>
        <end position="8"/>
    </location>
</feature>
<proteinExistence type="inferred from homology"/>
<keyword evidence="6" id="KW-0132">Cell division</keyword>
<evidence type="ECO:0000313" key="8">
    <source>
        <dbReference type="EMBL" id="RSU07994.1"/>
    </source>
</evidence>
<keyword evidence="9" id="KW-1185">Reference proteome</keyword>
<keyword evidence="4 6" id="KW-0472">Membrane</keyword>
<keyword evidence="1 6" id="KW-0812">Transmembrane</keyword>
<protein>
    <recommendedName>
        <fullName evidence="6">Septation ring formation regulator EzrA</fullName>
    </recommendedName>
</protein>
<comment type="similarity">
    <text evidence="6">Belongs to the EzrA family.</text>
</comment>